<keyword evidence="4 9" id="KW-0547">Nucleotide-binding</keyword>
<keyword evidence="13" id="KW-1185">Reference proteome</keyword>
<dbReference type="SMART" id="SM00220">
    <property type="entry name" value="S_TKc"/>
    <property type="match status" value="1"/>
</dbReference>
<organism evidence="12 13">
    <name type="scientific">Nonomuraea rubra</name>
    <dbReference type="NCBI Taxonomy" id="46180"/>
    <lineage>
        <taxon>Bacteria</taxon>
        <taxon>Bacillati</taxon>
        <taxon>Actinomycetota</taxon>
        <taxon>Actinomycetes</taxon>
        <taxon>Streptosporangiales</taxon>
        <taxon>Streptosporangiaceae</taxon>
        <taxon>Nonomuraea</taxon>
    </lineage>
</organism>
<keyword evidence="2" id="KW-0723">Serine/threonine-protein kinase</keyword>
<feature type="domain" description="Protein kinase" evidence="11">
    <location>
        <begin position="12"/>
        <end position="273"/>
    </location>
</feature>
<dbReference type="InterPro" id="IPR008271">
    <property type="entry name" value="Ser/Thr_kinase_AS"/>
</dbReference>
<dbReference type="InterPro" id="IPR011009">
    <property type="entry name" value="Kinase-like_dom_sf"/>
</dbReference>
<evidence type="ECO:0000259" key="11">
    <source>
        <dbReference type="PROSITE" id="PS50011"/>
    </source>
</evidence>
<dbReference type="PROSITE" id="PS00107">
    <property type="entry name" value="PROTEIN_KINASE_ATP"/>
    <property type="match status" value="1"/>
</dbReference>
<dbReference type="GO" id="GO:0005524">
    <property type="term" value="F:ATP binding"/>
    <property type="evidence" value="ECO:0007669"/>
    <property type="project" value="UniProtKB-UniRule"/>
</dbReference>
<protein>
    <recommendedName>
        <fullName evidence="1">non-specific serine/threonine protein kinase</fullName>
        <ecNumber evidence="1">2.7.11.1</ecNumber>
    </recommendedName>
</protein>
<evidence type="ECO:0000256" key="10">
    <source>
        <dbReference type="SAM" id="MobiDB-lite"/>
    </source>
</evidence>
<dbReference type="FunFam" id="3.30.200.20:FF:000035">
    <property type="entry name" value="Serine/threonine protein kinase Stk1"/>
    <property type="match status" value="1"/>
</dbReference>
<keyword evidence="6 9" id="KW-0067">ATP-binding</keyword>
<evidence type="ECO:0000256" key="8">
    <source>
        <dbReference type="ARBA" id="ARBA00048679"/>
    </source>
</evidence>
<feature type="compositionally biased region" description="Basic and acidic residues" evidence="10">
    <location>
        <begin position="401"/>
        <end position="416"/>
    </location>
</feature>
<dbReference type="FunFam" id="1.10.510.10:FF:000021">
    <property type="entry name" value="Serine/threonine protein kinase"/>
    <property type="match status" value="1"/>
</dbReference>
<proteinExistence type="predicted"/>
<feature type="region of interest" description="Disordered" evidence="10">
    <location>
        <begin position="566"/>
        <end position="588"/>
    </location>
</feature>
<dbReference type="Proteomes" id="UP000565579">
    <property type="component" value="Unassembled WGS sequence"/>
</dbReference>
<dbReference type="Gene3D" id="1.10.510.10">
    <property type="entry name" value="Transferase(Phosphotransferase) domain 1"/>
    <property type="match status" value="1"/>
</dbReference>
<evidence type="ECO:0000256" key="9">
    <source>
        <dbReference type="PROSITE-ProRule" id="PRU10141"/>
    </source>
</evidence>
<dbReference type="RefSeq" id="WP_312903416.1">
    <property type="nucleotide sequence ID" value="NZ_BAAAXY010000216.1"/>
</dbReference>
<name>A0A7X0TXJ0_9ACTN</name>
<feature type="region of interest" description="Disordered" evidence="10">
    <location>
        <begin position="281"/>
        <end position="345"/>
    </location>
</feature>
<sequence length="688" mass="70846">MITPDTVLAGRYRLLSRLGSGGHGEVWRAQDTLLARVVAVKTIRAALADDPEFATRFRAEARSMATIDHRGVVSVFDFGIAETAGGRTPYLVMQFLDGEPLHLLLARRGRIAPGATMDLVAQAAEALQAVHEAGVVHRDVKPGNLIIRPDGTVALTDFGIARAAEGHKLTASGIVLSTATYCAPEQAEGSPPTPAMDVYALGVVAYECLAGRVPFEGDNAVAIALQHLHDPPPPLPGDVPGGVAEVVMRAMAKDPASRWPDAAALAARARALVHDLDAEPGSIARPAAGRSAVSATEARPATGGAEPRDASAAPPDPAPAAAGSGEDRSRGQVTESRQARRPRRAAVLAGSTIAAAIAAALAWNLLQPGSLTPTTNQARIGQTPSSAAPSPNLVTQPEDDASAKPDKSAKPDESPKPETSAKPQDRPTTPKTGLIVGGILHVGGASPGPSATDGYQPGLVEVFTGKNKRVTGKRSDQSGFRFALPQGGYRLQTLIGKETCTTTAEVKQGRTTRADLKCDVSQPPPPGSQSASVQDKRGDAKGGPNAGEAPPHADLVSAVVRGGPKGATAEFTTAGTIPPSAPSEGNSRSTWTVTIEQGGRTAIVSLTGAKGAWTLRWAARNGKTGLPDENDQVTAAAKPAISGARISVALAARAPLKTAPIDFAQPYRIAGATSNVINVFHGWTDSAP</sequence>
<evidence type="ECO:0000256" key="7">
    <source>
        <dbReference type="ARBA" id="ARBA00047899"/>
    </source>
</evidence>
<feature type="compositionally biased region" description="Low complexity" evidence="10">
    <location>
        <begin position="433"/>
        <end position="444"/>
    </location>
</feature>
<keyword evidence="3 12" id="KW-0808">Transferase</keyword>
<dbReference type="PANTHER" id="PTHR43289">
    <property type="entry name" value="MITOGEN-ACTIVATED PROTEIN KINASE KINASE KINASE 20-RELATED"/>
    <property type="match status" value="1"/>
</dbReference>
<dbReference type="EMBL" id="JACHMI010000001">
    <property type="protein sequence ID" value="MBB6547244.1"/>
    <property type="molecule type" value="Genomic_DNA"/>
</dbReference>
<feature type="binding site" evidence="9">
    <location>
        <position position="41"/>
    </location>
    <ligand>
        <name>ATP</name>
        <dbReference type="ChEBI" id="CHEBI:30616"/>
    </ligand>
</feature>
<evidence type="ECO:0000256" key="2">
    <source>
        <dbReference type="ARBA" id="ARBA00022527"/>
    </source>
</evidence>
<evidence type="ECO:0000313" key="12">
    <source>
        <dbReference type="EMBL" id="MBB6547244.1"/>
    </source>
</evidence>
<dbReference type="InterPro" id="IPR000719">
    <property type="entry name" value="Prot_kinase_dom"/>
</dbReference>
<comment type="catalytic activity">
    <reaction evidence="7">
        <text>L-threonyl-[protein] + ATP = O-phospho-L-threonyl-[protein] + ADP + H(+)</text>
        <dbReference type="Rhea" id="RHEA:46608"/>
        <dbReference type="Rhea" id="RHEA-COMP:11060"/>
        <dbReference type="Rhea" id="RHEA-COMP:11605"/>
        <dbReference type="ChEBI" id="CHEBI:15378"/>
        <dbReference type="ChEBI" id="CHEBI:30013"/>
        <dbReference type="ChEBI" id="CHEBI:30616"/>
        <dbReference type="ChEBI" id="CHEBI:61977"/>
        <dbReference type="ChEBI" id="CHEBI:456216"/>
        <dbReference type="EC" id="2.7.11.1"/>
    </reaction>
</comment>
<dbReference type="AlphaFoldDB" id="A0A7X0TXJ0"/>
<dbReference type="Gene3D" id="3.30.200.20">
    <property type="entry name" value="Phosphorylase Kinase, domain 1"/>
    <property type="match status" value="1"/>
</dbReference>
<dbReference type="Pfam" id="PF00069">
    <property type="entry name" value="Pkinase"/>
    <property type="match status" value="1"/>
</dbReference>
<dbReference type="PROSITE" id="PS50011">
    <property type="entry name" value="PROTEIN_KINASE_DOM"/>
    <property type="match status" value="1"/>
</dbReference>
<evidence type="ECO:0000256" key="1">
    <source>
        <dbReference type="ARBA" id="ARBA00012513"/>
    </source>
</evidence>
<evidence type="ECO:0000256" key="5">
    <source>
        <dbReference type="ARBA" id="ARBA00022777"/>
    </source>
</evidence>
<feature type="compositionally biased region" description="Polar residues" evidence="10">
    <location>
        <begin position="374"/>
        <end position="395"/>
    </location>
</feature>
<comment type="catalytic activity">
    <reaction evidence="8">
        <text>L-seryl-[protein] + ATP = O-phospho-L-seryl-[protein] + ADP + H(+)</text>
        <dbReference type="Rhea" id="RHEA:17989"/>
        <dbReference type="Rhea" id="RHEA-COMP:9863"/>
        <dbReference type="Rhea" id="RHEA-COMP:11604"/>
        <dbReference type="ChEBI" id="CHEBI:15378"/>
        <dbReference type="ChEBI" id="CHEBI:29999"/>
        <dbReference type="ChEBI" id="CHEBI:30616"/>
        <dbReference type="ChEBI" id="CHEBI:83421"/>
        <dbReference type="ChEBI" id="CHEBI:456216"/>
        <dbReference type="EC" id="2.7.11.1"/>
    </reaction>
</comment>
<dbReference type="SUPFAM" id="SSF56112">
    <property type="entry name" value="Protein kinase-like (PK-like)"/>
    <property type="match status" value="1"/>
</dbReference>
<feature type="region of interest" description="Disordered" evidence="10">
    <location>
        <begin position="374"/>
        <end position="453"/>
    </location>
</feature>
<dbReference type="GO" id="GO:0045717">
    <property type="term" value="P:negative regulation of fatty acid biosynthetic process"/>
    <property type="evidence" value="ECO:0007669"/>
    <property type="project" value="UniProtKB-ARBA"/>
</dbReference>
<feature type="region of interest" description="Disordered" evidence="10">
    <location>
        <begin position="504"/>
        <end position="552"/>
    </location>
</feature>
<evidence type="ECO:0000256" key="4">
    <source>
        <dbReference type="ARBA" id="ARBA00022741"/>
    </source>
</evidence>
<accession>A0A7X0TXJ0</accession>
<dbReference type="CDD" id="cd14014">
    <property type="entry name" value="STKc_PknB_like"/>
    <property type="match status" value="1"/>
</dbReference>
<dbReference type="PROSITE" id="PS00108">
    <property type="entry name" value="PROTEIN_KINASE_ST"/>
    <property type="match status" value="1"/>
</dbReference>
<keyword evidence="5 12" id="KW-0418">Kinase</keyword>
<evidence type="ECO:0000313" key="13">
    <source>
        <dbReference type="Proteomes" id="UP000565579"/>
    </source>
</evidence>
<comment type="caution">
    <text evidence="12">The sequence shown here is derived from an EMBL/GenBank/DDBJ whole genome shotgun (WGS) entry which is preliminary data.</text>
</comment>
<gene>
    <name evidence="12" type="ORF">HD593_002039</name>
</gene>
<dbReference type="EC" id="2.7.11.1" evidence="1"/>
<evidence type="ECO:0000256" key="3">
    <source>
        <dbReference type="ARBA" id="ARBA00022679"/>
    </source>
</evidence>
<dbReference type="PANTHER" id="PTHR43289:SF6">
    <property type="entry name" value="SERINE_THREONINE-PROTEIN KINASE NEKL-3"/>
    <property type="match status" value="1"/>
</dbReference>
<dbReference type="GO" id="GO:0004674">
    <property type="term" value="F:protein serine/threonine kinase activity"/>
    <property type="evidence" value="ECO:0007669"/>
    <property type="project" value="UniProtKB-KW"/>
</dbReference>
<evidence type="ECO:0000256" key="6">
    <source>
        <dbReference type="ARBA" id="ARBA00022840"/>
    </source>
</evidence>
<reference evidence="12 13" key="1">
    <citation type="submission" date="2020-08" db="EMBL/GenBank/DDBJ databases">
        <title>Sequencing the genomes of 1000 actinobacteria strains.</title>
        <authorList>
            <person name="Klenk H.-P."/>
        </authorList>
    </citation>
    <scope>NUCLEOTIDE SEQUENCE [LARGE SCALE GENOMIC DNA]</scope>
    <source>
        <strain evidence="12 13">DSM 43768</strain>
    </source>
</reference>
<dbReference type="InterPro" id="IPR017441">
    <property type="entry name" value="Protein_kinase_ATP_BS"/>
</dbReference>